<dbReference type="RefSeq" id="WP_413262370.1">
    <property type="nucleotide sequence ID" value="NZ_JBHFNR010000048.1"/>
</dbReference>
<feature type="non-terminal residue" evidence="1">
    <location>
        <position position="61"/>
    </location>
</feature>
<keyword evidence="2" id="KW-1185">Reference proteome</keyword>
<name>A0ABV4XN78_9CYAN</name>
<reference evidence="1 2" key="1">
    <citation type="submission" date="2024-09" db="EMBL/GenBank/DDBJ databases">
        <title>Floridaenema gen nov. (Aerosakkonemataceae, Aerosakkonematales ord. nov., Cyanobacteria) from benthic tropical and subtropical fresh waters, with the description of four new species.</title>
        <authorList>
            <person name="Moretto J.A."/>
            <person name="Berthold D.E."/>
            <person name="Lefler F.W."/>
            <person name="Huang I.-S."/>
            <person name="Laughinghouse H. IV."/>
        </authorList>
    </citation>
    <scope>NUCLEOTIDE SEQUENCE [LARGE SCALE GENOMIC DNA]</scope>
    <source>
        <strain evidence="1 2">BLCC-F50</strain>
    </source>
</reference>
<dbReference type="EMBL" id="JBHFNR010000048">
    <property type="protein sequence ID" value="MFB2892698.1"/>
    <property type="molecule type" value="Genomic_DNA"/>
</dbReference>
<comment type="caution">
    <text evidence="1">The sequence shown here is derived from an EMBL/GenBank/DDBJ whole genome shotgun (WGS) entry which is preliminary data.</text>
</comment>
<accession>A0ABV4XN78</accession>
<evidence type="ECO:0000313" key="1">
    <source>
        <dbReference type="EMBL" id="MFB2892698.1"/>
    </source>
</evidence>
<proteinExistence type="predicted"/>
<sequence length="61" mass="6965">MATQPQRLKGKILPFRSEKLTQTYFGHRTKLETKFIQCFLLASDESLTVEPLSLLNSPQAI</sequence>
<protein>
    <submittedName>
        <fullName evidence="1">Uncharacterized protein</fullName>
    </submittedName>
</protein>
<gene>
    <name evidence="1" type="ORF">ACE1CI_07115</name>
</gene>
<evidence type="ECO:0000313" key="2">
    <source>
        <dbReference type="Proteomes" id="UP001576784"/>
    </source>
</evidence>
<organism evidence="1 2">
    <name type="scientific">Floridaenema flaviceps BLCC-F50</name>
    <dbReference type="NCBI Taxonomy" id="3153642"/>
    <lineage>
        <taxon>Bacteria</taxon>
        <taxon>Bacillati</taxon>
        <taxon>Cyanobacteriota</taxon>
        <taxon>Cyanophyceae</taxon>
        <taxon>Oscillatoriophycideae</taxon>
        <taxon>Aerosakkonematales</taxon>
        <taxon>Aerosakkonemataceae</taxon>
        <taxon>Floridanema</taxon>
        <taxon>Floridanema flaviceps</taxon>
    </lineage>
</organism>
<dbReference type="Proteomes" id="UP001576784">
    <property type="component" value="Unassembled WGS sequence"/>
</dbReference>